<name>A0A1X7VKR5_AMPQE</name>
<organism evidence="1">
    <name type="scientific">Amphimedon queenslandica</name>
    <name type="common">Sponge</name>
    <dbReference type="NCBI Taxonomy" id="400682"/>
    <lineage>
        <taxon>Eukaryota</taxon>
        <taxon>Metazoa</taxon>
        <taxon>Porifera</taxon>
        <taxon>Demospongiae</taxon>
        <taxon>Heteroscleromorpha</taxon>
        <taxon>Haplosclerida</taxon>
        <taxon>Niphatidae</taxon>
        <taxon>Amphimedon</taxon>
    </lineage>
</organism>
<dbReference type="InParanoid" id="A0A1X7VKR5"/>
<proteinExistence type="predicted"/>
<evidence type="ECO:0000313" key="1">
    <source>
        <dbReference type="EnsemblMetazoa" id="Aqu2.1.40023_001"/>
    </source>
</evidence>
<dbReference type="Gene3D" id="1.10.10.10">
    <property type="entry name" value="Winged helix-like DNA-binding domain superfamily/Winged helix DNA-binding domain"/>
    <property type="match status" value="1"/>
</dbReference>
<dbReference type="InterPro" id="IPR036388">
    <property type="entry name" value="WH-like_DNA-bd_sf"/>
</dbReference>
<dbReference type="InterPro" id="IPR036390">
    <property type="entry name" value="WH_DNA-bd_sf"/>
</dbReference>
<sequence>MRTLAELKLPYSGCNEYKYFSRILNLVLSFHEVQDNGSLIAQELSNRAGVSIMLATERLLVTEKAGGVCRDESVTVLSKPFSN</sequence>
<reference evidence="1" key="1">
    <citation type="submission" date="2017-05" db="UniProtKB">
        <authorList>
            <consortium name="EnsemblMetazoa"/>
        </authorList>
    </citation>
    <scope>IDENTIFICATION</scope>
</reference>
<dbReference type="AlphaFoldDB" id="A0A1X7VKR5"/>
<dbReference type="EnsemblMetazoa" id="Aqu2.1.40023_001">
    <property type="protein sequence ID" value="Aqu2.1.40023_001"/>
    <property type="gene ID" value="Aqu2.1.40023"/>
</dbReference>
<dbReference type="SUPFAM" id="SSF46785">
    <property type="entry name" value="Winged helix' DNA-binding domain"/>
    <property type="match status" value="1"/>
</dbReference>
<accession>A0A1X7VKR5</accession>
<protein>
    <submittedName>
        <fullName evidence="1">Uncharacterized protein</fullName>
    </submittedName>
</protein>